<accession>A0A645CWI7</accession>
<evidence type="ECO:0000313" key="2">
    <source>
        <dbReference type="EMBL" id="MPM81062.1"/>
    </source>
</evidence>
<dbReference type="EMBL" id="VSSQ01030509">
    <property type="protein sequence ID" value="MPM81062.1"/>
    <property type="molecule type" value="Genomic_DNA"/>
</dbReference>
<dbReference type="GO" id="GO:0003824">
    <property type="term" value="F:catalytic activity"/>
    <property type="evidence" value="ECO:0007669"/>
    <property type="project" value="InterPro"/>
</dbReference>
<dbReference type="PANTHER" id="PTHR42731:SF1">
    <property type="entry name" value="RADICAL SAM DOMAIN PROTEIN"/>
    <property type="match status" value="1"/>
</dbReference>
<dbReference type="Gene3D" id="3.80.30.20">
    <property type="entry name" value="tm_1862 like domain"/>
    <property type="match status" value="1"/>
</dbReference>
<feature type="domain" description="Radical SAM core" evidence="1">
    <location>
        <begin position="26"/>
        <end position="259"/>
    </location>
</feature>
<dbReference type="GO" id="GO:0051536">
    <property type="term" value="F:iron-sulfur cluster binding"/>
    <property type="evidence" value="ECO:0007669"/>
    <property type="project" value="InterPro"/>
</dbReference>
<comment type="caution">
    <text evidence="2">The sequence shown here is derived from an EMBL/GenBank/DDBJ whole genome shotgun (WGS) entry which is preliminary data.</text>
</comment>
<dbReference type="SUPFAM" id="SSF102114">
    <property type="entry name" value="Radical SAM enzymes"/>
    <property type="match status" value="1"/>
</dbReference>
<gene>
    <name evidence="2" type="ORF">SDC9_128114</name>
</gene>
<dbReference type="PROSITE" id="PS51918">
    <property type="entry name" value="RADICAL_SAM"/>
    <property type="match status" value="1"/>
</dbReference>
<dbReference type="InterPro" id="IPR058240">
    <property type="entry name" value="rSAM_sf"/>
</dbReference>
<dbReference type="SFLD" id="SFLDS00029">
    <property type="entry name" value="Radical_SAM"/>
    <property type="match status" value="1"/>
</dbReference>
<dbReference type="AlphaFoldDB" id="A0A645CWI7"/>
<dbReference type="SMART" id="SM00729">
    <property type="entry name" value="Elp3"/>
    <property type="match status" value="1"/>
</dbReference>
<dbReference type="CDD" id="cd01335">
    <property type="entry name" value="Radical_SAM"/>
    <property type="match status" value="1"/>
</dbReference>
<dbReference type="InterPro" id="IPR023404">
    <property type="entry name" value="rSAM_horseshoe"/>
</dbReference>
<dbReference type="Pfam" id="PF04055">
    <property type="entry name" value="Radical_SAM"/>
    <property type="match status" value="1"/>
</dbReference>
<evidence type="ECO:0000259" key="1">
    <source>
        <dbReference type="PROSITE" id="PS51918"/>
    </source>
</evidence>
<dbReference type="PANTHER" id="PTHR42731">
    <property type="entry name" value="SLL1084 PROTEIN"/>
    <property type="match status" value="1"/>
</dbReference>
<dbReference type="InterPro" id="IPR007197">
    <property type="entry name" value="rSAM"/>
</dbReference>
<organism evidence="2">
    <name type="scientific">bioreactor metagenome</name>
    <dbReference type="NCBI Taxonomy" id="1076179"/>
    <lineage>
        <taxon>unclassified sequences</taxon>
        <taxon>metagenomes</taxon>
        <taxon>ecological metagenomes</taxon>
    </lineage>
</organism>
<name>A0A645CWI7_9ZZZZ</name>
<sequence>MPAKVIKRITPILPDPPTHFIVPSIDVVHNRIAMEIMRGCTRGCRFCHAGMVNRPVRERPVEQIVKGIEDALENTGYEEIALLSLSSSDYTQIEKLVDSITEKFAGKHLTISLPSLRIESFSVSLMEKLRGARAGGFTLAPEAATDRMRNKINKPIPTETLLETTRAIYSRGWTTIKLYFMIGHPDETIEDVEAIVNLCKAVIGEGHKILGKKANLHAGVSTFVPKPHTPFQWVPCDNQESVYAKQKLLRDNLKGPGLKFTWSNPKETILEAALSRGDRRMGEVIFTAWQKGAKFDAWQDQYKYATWLEAFAACEVDPAFYVTRARDLDEIFPWDHIQPGVSRKYLEKEYQKSLDGELTDDCRDNCYACGILPTFNSLRRENPGDLWLCPEVK</sequence>
<protein>
    <recommendedName>
        <fullName evidence="1">Radical SAM core domain-containing protein</fullName>
    </recommendedName>
</protein>
<reference evidence="2" key="1">
    <citation type="submission" date="2019-08" db="EMBL/GenBank/DDBJ databases">
        <authorList>
            <person name="Kucharzyk K."/>
            <person name="Murdoch R.W."/>
            <person name="Higgins S."/>
            <person name="Loffler F."/>
        </authorList>
    </citation>
    <scope>NUCLEOTIDE SEQUENCE</scope>
</reference>
<dbReference type="SFLD" id="SFLDG01082">
    <property type="entry name" value="B12-binding_domain_containing"/>
    <property type="match status" value="1"/>
</dbReference>
<dbReference type="InterPro" id="IPR006638">
    <property type="entry name" value="Elp3/MiaA/NifB-like_rSAM"/>
</dbReference>
<proteinExistence type="predicted"/>